<keyword evidence="2" id="KW-1185">Reference proteome</keyword>
<proteinExistence type="predicted"/>
<sequence length="96" mass="11290">MDKIKDAIDYLEGSIVKFSELRKLVNSSTDIKQKTKLNETLYEIMEDAKEYIKEYNLYQIALDVDNAKPRFDGLINTRYFEKDIGYLVMNLKAKVQ</sequence>
<organism evidence="1 2">
    <name type="scientific">Flavobacterium aquicola</name>
    <dbReference type="NCBI Taxonomy" id="1682742"/>
    <lineage>
        <taxon>Bacteria</taxon>
        <taxon>Pseudomonadati</taxon>
        <taxon>Bacteroidota</taxon>
        <taxon>Flavobacteriia</taxon>
        <taxon>Flavobacteriales</taxon>
        <taxon>Flavobacteriaceae</taxon>
        <taxon>Flavobacterium</taxon>
    </lineage>
</organism>
<dbReference type="AlphaFoldDB" id="A0A3E0ETC2"/>
<dbReference type="Proteomes" id="UP000257136">
    <property type="component" value="Unassembled WGS sequence"/>
</dbReference>
<evidence type="ECO:0000313" key="1">
    <source>
        <dbReference type="EMBL" id="REH00911.1"/>
    </source>
</evidence>
<accession>A0A3E0ETC2</accession>
<dbReference type="RefSeq" id="WP_115810395.1">
    <property type="nucleotide sequence ID" value="NZ_QUNI01000002.1"/>
</dbReference>
<comment type="caution">
    <text evidence="1">The sequence shown here is derived from an EMBL/GenBank/DDBJ whole genome shotgun (WGS) entry which is preliminary data.</text>
</comment>
<protein>
    <submittedName>
        <fullName evidence="1">Uncharacterized protein</fullName>
    </submittedName>
</protein>
<gene>
    <name evidence="1" type="ORF">C8P67_102163</name>
</gene>
<evidence type="ECO:0000313" key="2">
    <source>
        <dbReference type="Proteomes" id="UP000257136"/>
    </source>
</evidence>
<reference evidence="1 2" key="1">
    <citation type="submission" date="2018-08" db="EMBL/GenBank/DDBJ databases">
        <title>Genomic Encyclopedia of Archaeal and Bacterial Type Strains, Phase II (KMG-II): from individual species to whole genera.</title>
        <authorList>
            <person name="Goeker M."/>
        </authorList>
    </citation>
    <scope>NUCLEOTIDE SEQUENCE [LARGE SCALE GENOMIC DNA]</scope>
    <source>
        <strain evidence="1 2">DSM 100880</strain>
    </source>
</reference>
<dbReference type="EMBL" id="QUNI01000002">
    <property type="protein sequence ID" value="REH00911.1"/>
    <property type="molecule type" value="Genomic_DNA"/>
</dbReference>
<name>A0A3E0ETC2_9FLAO</name>